<dbReference type="FunFam" id="3.30.565.10:FF:000006">
    <property type="entry name" value="Sensor histidine kinase WalK"/>
    <property type="match status" value="1"/>
</dbReference>
<evidence type="ECO:0000259" key="12">
    <source>
        <dbReference type="PROSITE" id="PS50109"/>
    </source>
</evidence>
<dbReference type="EMBL" id="JACYFG010000038">
    <property type="protein sequence ID" value="MBD5780999.1"/>
    <property type="molecule type" value="Genomic_DNA"/>
</dbReference>
<dbReference type="InterPro" id="IPR004358">
    <property type="entry name" value="Sig_transdc_His_kin-like_C"/>
</dbReference>
<keyword evidence="9" id="KW-0067">ATP-binding</keyword>
<keyword evidence="11" id="KW-0472">Membrane</keyword>
<proteinExistence type="predicted"/>
<dbReference type="InterPro" id="IPR050351">
    <property type="entry name" value="BphY/WalK/GraS-like"/>
</dbReference>
<comment type="subcellular location">
    <subcellularLocation>
        <location evidence="2">Cell membrane</location>
    </subcellularLocation>
</comment>
<accession>A0A927F9W3</accession>
<dbReference type="Gene3D" id="3.30.450.20">
    <property type="entry name" value="PAS domain"/>
    <property type="match status" value="1"/>
</dbReference>
<protein>
    <recommendedName>
        <fullName evidence="3">histidine kinase</fullName>
        <ecNumber evidence="3">2.7.13.3</ecNumber>
    </recommendedName>
</protein>
<dbReference type="SUPFAM" id="SSF55785">
    <property type="entry name" value="PYP-like sensor domain (PAS domain)"/>
    <property type="match status" value="1"/>
</dbReference>
<evidence type="ECO:0000256" key="5">
    <source>
        <dbReference type="ARBA" id="ARBA00022553"/>
    </source>
</evidence>
<dbReference type="InterPro" id="IPR003594">
    <property type="entry name" value="HATPase_dom"/>
</dbReference>
<feature type="domain" description="Histidine kinase" evidence="12">
    <location>
        <begin position="203"/>
        <end position="423"/>
    </location>
</feature>
<evidence type="ECO:0000256" key="2">
    <source>
        <dbReference type="ARBA" id="ARBA00004236"/>
    </source>
</evidence>
<keyword evidence="6" id="KW-0808">Transferase</keyword>
<evidence type="ECO:0000256" key="8">
    <source>
        <dbReference type="ARBA" id="ARBA00022777"/>
    </source>
</evidence>
<dbReference type="Pfam" id="PF00512">
    <property type="entry name" value="HisKA"/>
    <property type="match status" value="1"/>
</dbReference>
<dbReference type="RefSeq" id="WP_191618103.1">
    <property type="nucleotide sequence ID" value="NZ_JACYFG010000038.1"/>
</dbReference>
<dbReference type="GO" id="GO:0000155">
    <property type="term" value="F:phosphorelay sensor kinase activity"/>
    <property type="evidence" value="ECO:0007669"/>
    <property type="project" value="InterPro"/>
</dbReference>
<dbReference type="PANTHER" id="PTHR45453">
    <property type="entry name" value="PHOSPHATE REGULON SENSOR PROTEIN PHOR"/>
    <property type="match status" value="1"/>
</dbReference>
<dbReference type="InterPro" id="IPR003661">
    <property type="entry name" value="HisK_dim/P_dom"/>
</dbReference>
<organism evidence="13 14">
    <name type="scientific">Pelagicoccus enzymogenes</name>
    <dbReference type="NCBI Taxonomy" id="2773457"/>
    <lineage>
        <taxon>Bacteria</taxon>
        <taxon>Pseudomonadati</taxon>
        <taxon>Verrucomicrobiota</taxon>
        <taxon>Opitutia</taxon>
        <taxon>Puniceicoccales</taxon>
        <taxon>Pelagicoccaceae</taxon>
        <taxon>Pelagicoccus</taxon>
    </lineage>
</organism>
<evidence type="ECO:0000256" key="9">
    <source>
        <dbReference type="ARBA" id="ARBA00022840"/>
    </source>
</evidence>
<dbReference type="CDD" id="cd00075">
    <property type="entry name" value="HATPase"/>
    <property type="match status" value="1"/>
</dbReference>
<dbReference type="PROSITE" id="PS50109">
    <property type="entry name" value="HIS_KIN"/>
    <property type="match status" value="1"/>
</dbReference>
<dbReference type="GO" id="GO:0004721">
    <property type="term" value="F:phosphoprotein phosphatase activity"/>
    <property type="evidence" value="ECO:0007669"/>
    <property type="project" value="TreeGrafter"/>
</dbReference>
<keyword evidence="14" id="KW-1185">Reference proteome</keyword>
<dbReference type="SUPFAM" id="SSF47384">
    <property type="entry name" value="Homodimeric domain of signal transducing histidine kinase"/>
    <property type="match status" value="1"/>
</dbReference>
<dbReference type="SMART" id="SM00388">
    <property type="entry name" value="HisKA"/>
    <property type="match status" value="1"/>
</dbReference>
<dbReference type="PANTHER" id="PTHR45453:SF1">
    <property type="entry name" value="PHOSPHATE REGULON SENSOR PROTEIN PHOR"/>
    <property type="match status" value="1"/>
</dbReference>
<evidence type="ECO:0000256" key="7">
    <source>
        <dbReference type="ARBA" id="ARBA00022741"/>
    </source>
</evidence>
<dbReference type="GO" id="GO:0016036">
    <property type="term" value="P:cellular response to phosphate starvation"/>
    <property type="evidence" value="ECO:0007669"/>
    <property type="project" value="TreeGrafter"/>
</dbReference>
<evidence type="ECO:0000256" key="11">
    <source>
        <dbReference type="ARBA" id="ARBA00023136"/>
    </source>
</evidence>
<dbReference type="PRINTS" id="PR00344">
    <property type="entry name" value="BCTRLSENSOR"/>
</dbReference>
<dbReference type="SUPFAM" id="SSF55874">
    <property type="entry name" value="ATPase domain of HSP90 chaperone/DNA topoisomerase II/histidine kinase"/>
    <property type="match status" value="1"/>
</dbReference>
<keyword evidence="4" id="KW-1003">Cell membrane</keyword>
<dbReference type="InterPro" id="IPR005467">
    <property type="entry name" value="His_kinase_dom"/>
</dbReference>
<dbReference type="CDD" id="cd00082">
    <property type="entry name" value="HisKA"/>
    <property type="match status" value="1"/>
</dbReference>
<dbReference type="Proteomes" id="UP000622317">
    <property type="component" value="Unassembled WGS sequence"/>
</dbReference>
<dbReference type="InterPro" id="IPR035965">
    <property type="entry name" value="PAS-like_dom_sf"/>
</dbReference>
<evidence type="ECO:0000313" key="13">
    <source>
        <dbReference type="EMBL" id="MBD5780999.1"/>
    </source>
</evidence>
<evidence type="ECO:0000256" key="6">
    <source>
        <dbReference type="ARBA" id="ARBA00022679"/>
    </source>
</evidence>
<dbReference type="Pfam" id="PF02518">
    <property type="entry name" value="HATPase_c"/>
    <property type="match status" value="1"/>
</dbReference>
<keyword evidence="7" id="KW-0547">Nucleotide-binding</keyword>
<dbReference type="FunFam" id="1.10.287.130:FF:000008">
    <property type="entry name" value="Two-component sensor histidine kinase"/>
    <property type="match status" value="1"/>
</dbReference>
<name>A0A927F9W3_9BACT</name>
<evidence type="ECO:0000256" key="10">
    <source>
        <dbReference type="ARBA" id="ARBA00023012"/>
    </source>
</evidence>
<sequence>MTIFFACVALGVAIFFANKYFKQKVAIRLLAESLTSRTTILTHSSDFRGVNENWGLLLDELNRLIEDNNSLSRKSSGQLNQIETTLGSLQEGVLIIDRDNYILLVNNALKKMFPSMSEGVGQRIESGMGSSDFLDFVWDVKKGRGPAKREIAFRNGQSEIWLDVTAARLSEALEGNGPWYLFVLHDTTRQKVLAQARKNFVANASHELKTPVAVIKGYSETLVTDHETMPLQDREQFISTIHRHSERLALLINDLLSLSRLESDSPSFDWSESDVLSWIREIAIDYGSNPKKSGLKVQTAFPDDMRARVRYDVLKLRQVFDNLVENACKYSPEGGSVWIGARIRGGEVLLWVEDEGAGVPKEDLNKIFERFYRVDKGRSRETGGTGLGLSIVKHIIEWHEGQVWAELADKGGLRVVFSLPLLPDSVEKGSPGAVSIETETERA</sequence>
<comment type="caution">
    <text evidence="13">The sequence shown here is derived from an EMBL/GenBank/DDBJ whole genome shotgun (WGS) entry which is preliminary data.</text>
</comment>
<dbReference type="EC" id="2.7.13.3" evidence="3"/>
<comment type="catalytic activity">
    <reaction evidence="1">
        <text>ATP + protein L-histidine = ADP + protein N-phospho-L-histidine.</text>
        <dbReference type="EC" id="2.7.13.3"/>
    </reaction>
</comment>
<dbReference type="InterPro" id="IPR036890">
    <property type="entry name" value="HATPase_C_sf"/>
</dbReference>
<evidence type="ECO:0000256" key="4">
    <source>
        <dbReference type="ARBA" id="ARBA00022475"/>
    </source>
</evidence>
<keyword evidence="8 13" id="KW-0418">Kinase</keyword>
<evidence type="ECO:0000313" key="14">
    <source>
        <dbReference type="Proteomes" id="UP000622317"/>
    </source>
</evidence>
<dbReference type="SMART" id="SM00387">
    <property type="entry name" value="HATPase_c"/>
    <property type="match status" value="1"/>
</dbReference>
<dbReference type="GO" id="GO:0005886">
    <property type="term" value="C:plasma membrane"/>
    <property type="evidence" value="ECO:0007669"/>
    <property type="project" value="UniProtKB-SubCell"/>
</dbReference>
<keyword evidence="10" id="KW-0902">Two-component regulatory system</keyword>
<dbReference type="Gene3D" id="1.10.287.130">
    <property type="match status" value="1"/>
</dbReference>
<reference evidence="13" key="1">
    <citation type="submission" date="2020-09" db="EMBL/GenBank/DDBJ databases">
        <title>Pelagicoccus enzymogenes sp. nov. with an EPS production, isolated from marine sediment.</title>
        <authorList>
            <person name="Feng X."/>
        </authorList>
    </citation>
    <scope>NUCLEOTIDE SEQUENCE</scope>
    <source>
        <strain evidence="13">NFK12</strain>
    </source>
</reference>
<evidence type="ECO:0000256" key="1">
    <source>
        <dbReference type="ARBA" id="ARBA00000085"/>
    </source>
</evidence>
<dbReference type="InterPro" id="IPR036097">
    <property type="entry name" value="HisK_dim/P_sf"/>
</dbReference>
<evidence type="ECO:0000256" key="3">
    <source>
        <dbReference type="ARBA" id="ARBA00012438"/>
    </source>
</evidence>
<dbReference type="GO" id="GO:0005524">
    <property type="term" value="F:ATP binding"/>
    <property type="evidence" value="ECO:0007669"/>
    <property type="project" value="UniProtKB-KW"/>
</dbReference>
<dbReference type="Gene3D" id="3.30.565.10">
    <property type="entry name" value="Histidine kinase-like ATPase, C-terminal domain"/>
    <property type="match status" value="1"/>
</dbReference>
<gene>
    <name evidence="13" type="ORF">IEN85_15975</name>
</gene>
<dbReference type="AlphaFoldDB" id="A0A927F9W3"/>
<keyword evidence="5" id="KW-0597">Phosphoprotein</keyword>